<dbReference type="InterPro" id="IPR037523">
    <property type="entry name" value="VOC_core"/>
</dbReference>
<keyword evidence="4" id="KW-1185">Reference proteome</keyword>
<dbReference type="CDD" id="cd06587">
    <property type="entry name" value="VOC"/>
    <property type="match status" value="1"/>
</dbReference>
<feature type="domain" description="VOC" evidence="2">
    <location>
        <begin position="14"/>
        <end position="153"/>
    </location>
</feature>
<proteinExistence type="predicted"/>
<reference evidence="4" key="1">
    <citation type="submission" date="2016-07" db="EMBL/GenBank/DDBJ databases">
        <title>Frankia sp. NRRL B-16219 Genome sequencing.</title>
        <authorList>
            <person name="Ghodhbane-Gtari F."/>
            <person name="Swanson E."/>
            <person name="Gueddou A."/>
            <person name="Louati M."/>
            <person name="Nouioui I."/>
            <person name="Hezbri K."/>
            <person name="Abebe-Akele F."/>
            <person name="Simpson S."/>
            <person name="Morris K."/>
            <person name="Thomas K."/>
            <person name="Gtari M."/>
            <person name="Tisa L.S."/>
        </authorList>
    </citation>
    <scope>NUCLEOTIDE SEQUENCE [LARGE SCALE GENOMIC DNA]</scope>
    <source>
        <strain evidence="4">NRRL B-16219</strain>
    </source>
</reference>
<dbReference type="InterPro" id="IPR029068">
    <property type="entry name" value="Glyas_Bleomycin-R_OHBP_Dase"/>
</dbReference>
<dbReference type="AlphaFoldDB" id="A0A1S1QTC4"/>
<dbReference type="RefSeq" id="WP_041253893.1">
    <property type="nucleotide sequence ID" value="NZ_JBFLUH010000088.1"/>
</dbReference>
<dbReference type="OrthoDB" id="3212826at2"/>
<feature type="compositionally biased region" description="Basic and acidic residues" evidence="1">
    <location>
        <begin position="64"/>
        <end position="77"/>
    </location>
</feature>
<dbReference type="InterPro" id="IPR041581">
    <property type="entry name" value="Glyoxalase_6"/>
</dbReference>
<evidence type="ECO:0000313" key="4">
    <source>
        <dbReference type="Proteomes" id="UP000179769"/>
    </source>
</evidence>
<evidence type="ECO:0000313" key="3">
    <source>
        <dbReference type="EMBL" id="OHV36809.1"/>
    </source>
</evidence>
<sequence length="163" mass="18218">MMLRVAWFETNGIRVARISVDCTDVDTMVRFWSNALGYEVSEQGGDSAVLRHPAGAGPKLLLRRRPEPRAARGEQRPPRWAARRAGRRPEPEQDTADKAGNRLHLELYAVDAERVIGWLSSLGARQLARYEADGETGFVLRDPEGNEFRVMNAGPTAFARPFS</sequence>
<dbReference type="SUPFAM" id="SSF54593">
    <property type="entry name" value="Glyoxalase/Bleomycin resistance protein/Dihydroxybiphenyl dioxygenase"/>
    <property type="match status" value="1"/>
</dbReference>
<accession>A0A1S1QTC4</accession>
<feature type="compositionally biased region" description="Basic and acidic residues" evidence="1">
    <location>
        <begin position="87"/>
        <end position="99"/>
    </location>
</feature>
<organism evidence="3 4">
    <name type="scientific">Parafrankia soli</name>
    <dbReference type="NCBI Taxonomy" id="2599596"/>
    <lineage>
        <taxon>Bacteria</taxon>
        <taxon>Bacillati</taxon>
        <taxon>Actinomycetota</taxon>
        <taxon>Actinomycetes</taxon>
        <taxon>Frankiales</taxon>
        <taxon>Frankiaceae</taxon>
        <taxon>Parafrankia</taxon>
    </lineage>
</organism>
<dbReference type="PANTHER" id="PTHR35908">
    <property type="entry name" value="HYPOTHETICAL FUSION PROTEIN"/>
    <property type="match status" value="1"/>
</dbReference>
<dbReference type="Gene3D" id="3.10.180.10">
    <property type="entry name" value="2,3-Dihydroxybiphenyl 1,2-Dioxygenase, domain 1"/>
    <property type="match status" value="1"/>
</dbReference>
<comment type="caution">
    <text evidence="3">The sequence shown here is derived from an EMBL/GenBank/DDBJ whole genome shotgun (WGS) entry which is preliminary data.</text>
</comment>
<dbReference type="Pfam" id="PF18029">
    <property type="entry name" value="Glyoxalase_6"/>
    <property type="match status" value="1"/>
</dbReference>
<protein>
    <submittedName>
        <fullName evidence="3">Glyoxalase</fullName>
    </submittedName>
</protein>
<gene>
    <name evidence="3" type="ORF">BBK14_14680</name>
</gene>
<name>A0A1S1QTC4_9ACTN</name>
<dbReference type="PROSITE" id="PS51819">
    <property type="entry name" value="VOC"/>
    <property type="match status" value="1"/>
</dbReference>
<feature type="region of interest" description="Disordered" evidence="1">
    <location>
        <begin position="48"/>
        <end position="99"/>
    </location>
</feature>
<dbReference type="PANTHER" id="PTHR35908:SF1">
    <property type="entry name" value="CONSERVED PROTEIN"/>
    <property type="match status" value="1"/>
</dbReference>
<dbReference type="Proteomes" id="UP000179769">
    <property type="component" value="Unassembled WGS sequence"/>
</dbReference>
<evidence type="ECO:0000256" key="1">
    <source>
        <dbReference type="SAM" id="MobiDB-lite"/>
    </source>
</evidence>
<evidence type="ECO:0000259" key="2">
    <source>
        <dbReference type="PROSITE" id="PS51819"/>
    </source>
</evidence>
<dbReference type="EMBL" id="MAXA01000114">
    <property type="protein sequence ID" value="OHV36809.1"/>
    <property type="molecule type" value="Genomic_DNA"/>
</dbReference>